<dbReference type="OrthoDB" id="4951845at2759"/>
<evidence type="ECO:0000313" key="2">
    <source>
        <dbReference type="EMBL" id="CDR38494.1"/>
    </source>
</evidence>
<dbReference type="EMBL" id="LK052938">
    <property type="protein sequence ID" value="CDR38494.1"/>
    <property type="molecule type" value="Genomic_DNA"/>
</dbReference>
<dbReference type="AlphaFoldDB" id="A0A061AT40"/>
<accession>A0A061AT40</accession>
<dbReference type="SUPFAM" id="SSF52833">
    <property type="entry name" value="Thioredoxin-like"/>
    <property type="match status" value="1"/>
</dbReference>
<protein>
    <submittedName>
        <fullName evidence="2">RHTO0S03e10132g1_1</fullName>
    </submittedName>
</protein>
<evidence type="ECO:0000259" key="1">
    <source>
        <dbReference type="PROSITE" id="PS50404"/>
    </source>
</evidence>
<feature type="domain" description="GST N-terminal" evidence="1">
    <location>
        <begin position="12"/>
        <end position="92"/>
    </location>
</feature>
<name>A0A061AT40_RHOTO</name>
<dbReference type="InterPro" id="IPR036282">
    <property type="entry name" value="Glutathione-S-Trfase_C_sf"/>
</dbReference>
<proteinExistence type="predicted"/>
<dbReference type="InterPro" id="IPR036249">
    <property type="entry name" value="Thioredoxin-like_sf"/>
</dbReference>
<dbReference type="InterPro" id="IPR004045">
    <property type="entry name" value="Glutathione_S-Trfase_N"/>
</dbReference>
<dbReference type="Gene3D" id="3.40.30.10">
    <property type="entry name" value="Glutaredoxin"/>
    <property type="match status" value="1"/>
</dbReference>
<organism evidence="2">
    <name type="scientific">Rhodotorula toruloides</name>
    <name type="common">Yeast</name>
    <name type="synonym">Rhodosporidium toruloides</name>
    <dbReference type="NCBI Taxonomy" id="5286"/>
    <lineage>
        <taxon>Eukaryota</taxon>
        <taxon>Fungi</taxon>
        <taxon>Dikarya</taxon>
        <taxon>Basidiomycota</taxon>
        <taxon>Pucciniomycotina</taxon>
        <taxon>Microbotryomycetes</taxon>
        <taxon>Sporidiobolales</taxon>
        <taxon>Sporidiobolaceae</taxon>
        <taxon>Rhodotorula</taxon>
    </lineage>
</organism>
<dbReference type="Gene3D" id="1.20.1050.10">
    <property type="match status" value="1"/>
</dbReference>
<dbReference type="SUPFAM" id="SSF47616">
    <property type="entry name" value="GST C-terminal domain-like"/>
    <property type="match status" value="1"/>
</dbReference>
<dbReference type="Pfam" id="PF13409">
    <property type="entry name" value="GST_N_2"/>
    <property type="match status" value="1"/>
</dbReference>
<gene>
    <name evidence="2" type="ORF">RHTO0S_03e10132g</name>
</gene>
<dbReference type="PROSITE" id="PS50404">
    <property type="entry name" value="GST_NTER"/>
    <property type="match status" value="1"/>
</dbReference>
<sequence length="268" mass="30715">MAQQQRIIFYDLVAEHGGPFFSPNTLKTRFSLLHKGVDFEEREVTFMELREMGPKMGLERAIIPCIELPDGSFIYDSWNIAEWLEKEYPDKPSLFLPDSPTPLKAGAPELTVAKNFALVFSEGFGSSDAQWSTFFEISAQGIYDLMPGTEETNPNKAYFRSDYKLGMKGAWEWLQSLDRETLISHAQASLLPLDKIFSKTPFLAGNNPGFADYVAFGRYYMMRCACPKECKAVWLRPETLPHVAEWVERLDKRWEQEMADATKRLPPM</sequence>
<reference evidence="2" key="1">
    <citation type="journal article" date="2014" name="Genome Announc.">
        <title>Draft genome sequence of Rhodosporidium toruloides CECT1137, an oleaginous yeast of biotechnological interest.</title>
        <authorList>
            <person name="Morin N."/>
            <person name="Calcas X."/>
            <person name="Devillers H."/>
            <person name="Durrens P."/>
            <person name="Sherman D.J."/>
            <person name="Nicaud J.-M."/>
            <person name="Neuveglise C."/>
        </authorList>
    </citation>
    <scope>NUCLEOTIDE SEQUENCE</scope>
    <source>
        <strain evidence="2">CECT1137</strain>
    </source>
</reference>